<dbReference type="OrthoDB" id="5834503at2"/>
<sequence length="723" mass="82124">MAKSKGRLTLPSERNFLAQTQELLDRWGADAIRDSDGTKLEEAVKDLDASIYTTYFVARNHNDFIKDHMEECQQLYLMSPFHTASQESLAIDFMQGYYREQVVPDYHHDPKEWWEVINRTTGQVVPSSQWQVDQERDLVLVEGAEPFHEYTVSFLVYKIWDPTQMYNHITNNWGDSVAHDIPFDVRQPHSNRFMSDYLRRWCQENPKTDVVRFTTFFYHFTLVFNDKAKEKFVDWFGYGASVSPAAILAFQEAKGYRLRPEDFVDQGYYNTAFRVPSKAYLDYVDFQSHFVAQEAKKLVDIVHEAGKEAMMFLGDNWIGTEPYGPYFKDIGLDAVVGSVGGGATLRMIADIPHVKYTEGRFLPYFFPDTFYEGNDPTIEANENWLTARRAIMRKPVDRIGYGGYLSLAYKFPKFVSYIEEVADEFRDIYAIVKDTKPYVGLKVGILNAWGALRTWQTHMVAHALHYKQIYSYLGILEALSGAAVEVIFLSFDQVIADGVPEDVDVLINAGDAGTAFSGGQHWARPELLSAIRRFVYQGGGLVGVGEPSAYLQNGRFFQLAEILGVDKELGFSLSTDKYFTQAQGSHFITADLEAGQDPDFGESMHNLYALSEETEILEYSNGEVHMAAHDYGQGRGVYLAGLPYSIDNTRLLMRALYYAAHKEADFNKWHSSNPAVEVHAYPAKGKYAVVNNTAEPQVTTVYDGQGISQEVSLAASEIQWEEI</sequence>
<dbReference type="Pfam" id="PF17385">
    <property type="entry name" value="LBP_M"/>
    <property type="match status" value="1"/>
</dbReference>
<comment type="caution">
    <text evidence="4">The sequence shown here is derived from an EMBL/GenBank/DDBJ whole genome shotgun (WGS) entry which is preliminary data.</text>
</comment>
<evidence type="ECO:0000313" key="4">
    <source>
        <dbReference type="EMBL" id="ESK65078.1"/>
    </source>
</evidence>
<evidence type="ECO:0000259" key="3">
    <source>
        <dbReference type="Pfam" id="PF17386"/>
    </source>
</evidence>
<dbReference type="Proteomes" id="UP000019050">
    <property type="component" value="Unassembled WGS sequence"/>
</dbReference>
<proteinExistence type="predicted"/>
<dbReference type="InterPro" id="IPR035356">
    <property type="entry name" value="LBP_C"/>
</dbReference>
<evidence type="ECO:0000313" key="5">
    <source>
        <dbReference type="Proteomes" id="UP000019050"/>
    </source>
</evidence>
<dbReference type="GeneID" id="84817166"/>
<dbReference type="AlphaFoldDB" id="W1Q211"/>
<dbReference type="CDD" id="cd03128">
    <property type="entry name" value="GAT_1"/>
    <property type="match status" value="1"/>
</dbReference>
<evidence type="ECO:0000259" key="1">
    <source>
        <dbReference type="Pfam" id="PF09508"/>
    </source>
</evidence>
<feature type="domain" description="Lacto-N-biose phosphorylase-like N-terminal TIM barrel" evidence="1">
    <location>
        <begin position="6"/>
        <end position="438"/>
    </location>
</feature>
<feature type="domain" description="Lacto-N-biose phosphorylase C-terminal" evidence="3">
    <location>
        <begin position="669"/>
        <end position="720"/>
    </location>
</feature>
<dbReference type="Gene3D" id="3.20.20.80">
    <property type="entry name" value="Glycosidases"/>
    <property type="match status" value="1"/>
</dbReference>
<keyword evidence="5" id="KW-1185">Reference proteome</keyword>
<dbReference type="InterPro" id="IPR012711">
    <property type="entry name" value="Lacto-N-biose_phosphorylase"/>
</dbReference>
<dbReference type="STRING" id="592010.GCWU000182_001621"/>
<dbReference type="RefSeq" id="WP_023392261.1">
    <property type="nucleotide sequence ID" value="NZ_KI535341.1"/>
</dbReference>
<dbReference type="InterPro" id="IPR035363">
    <property type="entry name" value="LBP_M"/>
</dbReference>
<feature type="domain" description="Lacto-N-biose phosphorylase central" evidence="2">
    <location>
        <begin position="442"/>
        <end position="663"/>
    </location>
</feature>
<dbReference type="InterPro" id="IPR013783">
    <property type="entry name" value="Ig-like_fold"/>
</dbReference>
<dbReference type="InterPro" id="IPR013780">
    <property type="entry name" value="Glyco_hydro_b"/>
</dbReference>
<dbReference type="Gene3D" id="2.60.40.10">
    <property type="entry name" value="Immunoglobulins"/>
    <property type="match status" value="1"/>
</dbReference>
<reference evidence="4" key="1">
    <citation type="submission" date="2013-06" db="EMBL/GenBank/DDBJ databases">
        <authorList>
            <person name="Weinstock G."/>
            <person name="Sodergren E."/>
            <person name="Clifton S."/>
            <person name="Fulton L."/>
            <person name="Fulton B."/>
            <person name="Courtney L."/>
            <person name="Fronick C."/>
            <person name="Harrison M."/>
            <person name="Strong C."/>
            <person name="Farmer C."/>
            <person name="Delahaunty K."/>
            <person name="Markovic C."/>
            <person name="Hall O."/>
            <person name="Minx P."/>
            <person name="Tomlinson C."/>
            <person name="Mitreva M."/>
            <person name="Nelson J."/>
            <person name="Hou S."/>
            <person name="Wollam A."/>
            <person name="Pepin K.H."/>
            <person name="Johnson M."/>
            <person name="Bhonagiri V."/>
            <person name="Nash W.E."/>
            <person name="Warren W."/>
            <person name="Chinwalla A."/>
            <person name="Mardis E.R."/>
            <person name="Wilson R.K."/>
        </authorList>
    </citation>
    <scope>NUCLEOTIDE SEQUENCE [LARGE SCALE GENOMIC DNA]</scope>
    <source>
        <strain evidence="4">ATCC 49176</strain>
    </source>
</reference>
<dbReference type="Pfam" id="PF17386">
    <property type="entry name" value="LBP_C"/>
    <property type="match status" value="1"/>
</dbReference>
<dbReference type="HOGENOM" id="CLU_022367_0_0_9"/>
<protein>
    <submittedName>
        <fullName evidence="4">1,3-beta-galactosyl-N-acetylhexosamine phosphorylase</fullName>
    </submittedName>
</protein>
<dbReference type="SUPFAM" id="SSF52317">
    <property type="entry name" value="Class I glutamine amidotransferase-like"/>
    <property type="match status" value="1"/>
</dbReference>
<evidence type="ECO:0000259" key="2">
    <source>
        <dbReference type="Pfam" id="PF17385"/>
    </source>
</evidence>
<dbReference type="Pfam" id="PF09508">
    <property type="entry name" value="Lact_bio_phlase"/>
    <property type="match status" value="1"/>
</dbReference>
<dbReference type="InterPro" id="IPR029062">
    <property type="entry name" value="Class_I_gatase-like"/>
</dbReference>
<dbReference type="Gene3D" id="2.60.40.1180">
    <property type="entry name" value="Golgi alpha-mannosidase II"/>
    <property type="match status" value="1"/>
</dbReference>
<dbReference type="eggNOG" id="COG5426">
    <property type="taxonomic scope" value="Bacteria"/>
</dbReference>
<accession>W1Q211</accession>
<dbReference type="Gene3D" id="3.40.50.880">
    <property type="match status" value="1"/>
</dbReference>
<dbReference type="NCBIfam" id="TIGR02336">
    <property type="entry name" value="1,3-beta-galactosyl-N-acetylhexosamine phosphorylase"/>
    <property type="match status" value="1"/>
</dbReference>
<dbReference type="GO" id="GO:0004645">
    <property type="term" value="F:1,4-alpha-oligoglucan phosphorylase activity"/>
    <property type="evidence" value="ECO:0007669"/>
    <property type="project" value="InterPro"/>
</dbReference>
<dbReference type="EMBL" id="ACIN03000014">
    <property type="protein sequence ID" value="ESK65078.1"/>
    <property type="molecule type" value="Genomic_DNA"/>
</dbReference>
<organism evidence="4 5">
    <name type="scientific">Abiotrophia defectiva ATCC 49176</name>
    <dbReference type="NCBI Taxonomy" id="592010"/>
    <lineage>
        <taxon>Bacteria</taxon>
        <taxon>Bacillati</taxon>
        <taxon>Bacillota</taxon>
        <taxon>Bacilli</taxon>
        <taxon>Lactobacillales</taxon>
        <taxon>Aerococcaceae</taxon>
        <taxon>Abiotrophia</taxon>
    </lineage>
</organism>
<dbReference type="InterPro" id="IPR035080">
    <property type="entry name" value="Lact_bio_phlase-like_N"/>
</dbReference>
<name>W1Q211_ABIDE</name>
<gene>
    <name evidence="4" type="ORF">GCWU000182_001621</name>
</gene>